<evidence type="ECO:0000313" key="2">
    <source>
        <dbReference type="EMBL" id="VAV97596.1"/>
    </source>
</evidence>
<protein>
    <recommendedName>
        <fullName evidence="1">SPOR domain-containing protein</fullName>
    </recommendedName>
</protein>
<dbReference type="Gene3D" id="3.30.70.1070">
    <property type="entry name" value="Sporulation related repeat"/>
    <property type="match status" value="1"/>
</dbReference>
<dbReference type="InterPro" id="IPR036680">
    <property type="entry name" value="SPOR-like_sf"/>
</dbReference>
<evidence type="ECO:0000259" key="1">
    <source>
        <dbReference type="PROSITE" id="PS51724"/>
    </source>
</evidence>
<accession>A0A3B0S9M7</accession>
<sequence length="222" mass="23455">MKISYLIVASLALPLLAACVSDDLAMGKPMATSVKLTQEEHETAIAVGVILGRLRQVEGEANWQSLDGLRPQIYQLATALLPSGAPSQSHVTPSVHPVNQPMTPPQQAQVFPVSAPVAAAPLFSKPPKLANARSMFFAIQLGSYRTADQAFAGWDGLVSRAPQAFAGLRPRIERVDLGSRGVFLRLKAGPISSAVNVQARCSALATRGINCSQADFTGADRG</sequence>
<organism evidence="2">
    <name type="scientific">hydrothermal vent metagenome</name>
    <dbReference type="NCBI Taxonomy" id="652676"/>
    <lineage>
        <taxon>unclassified sequences</taxon>
        <taxon>metagenomes</taxon>
        <taxon>ecological metagenomes</taxon>
    </lineage>
</organism>
<reference evidence="2" key="1">
    <citation type="submission" date="2018-06" db="EMBL/GenBank/DDBJ databases">
        <authorList>
            <person name="Zhirakovskaya E."/>
        </authorList>
    </citation>
    <scope>NUCLEOTIDE SEQUENCE</scope>
</reference>
<dbReference type="InterPro" id="IPR007730">
    <property type="entry name" value="SPOR-like_dom"/>
</dbReference>
<dbReference type="AlphaFoldDB" id="A0A3B0S9M7"/>
<dbReference type="PROSITE" id="PS51724">
    <property type="entry name" value="SPOR"/>
    <property type="match status" value="1"/>
</dbReference>
<name>A0A3B0S9M7_9ZZZZ</name>
<dbReference type="PROSITE" id="PS51257">
    <property type="entry name" value="PROKAR_LIPOPROTEIN"/>
    <property type="match status" value="1"/>
</dbReference>
<dbReference type="GO" id="GO:0042834">
    <property type="term" value="F:peptidoglycan binding"/>
    <property type="evidence" value="ECO:0007669"/>
    <property type="project" value="InterPro"/>
</dbReference>
<gene>
    <name evidence="2" type="ORF">MNBD_ALPHA06-2248</name>
</gene>
<proteinExistence type="predicted"/>
<feature type="domain" description="SPOR" evidence="1">
    <location>
        <begin position="131"/>
        <end position="217"/>
    </location>
</feature>
<dbReference type="EMBL" id="UOEE01000246">
    <property type="protein sequence ID" value="VAV97596.1"/>
    <property type="molecule type" value="Genomic_DNA"/>
</dbReference>